<dbReference type="EMBL" id="ML976047">
    <property type="protein sequence ID" value="KAF1941474.1"/>
    <property type="molecule type" value="Genomic_DNA"/>
</dbReference>
<evidence type="ECO:0000259" key="1">
    <source>
        <dbReference type="Pfam" id="PF01425"/>
    </source>
</evidence>
<dbReference type="AlphaFoldDB" id="A0A6A5SP82"/>
<keyword evidence="3" id="KW-1185">Reference proteome</keyword>
<gene>
    <name evidence="2" type="ORF">EJ02DRAFT_455138</name>
</gene>
<sequence length="168" mass="18841">MTMRPSETLGARDTKPQAEAVVVAYDWLDIGIGMDTNGSMRRPKTCCGVFGLRISHGVFPHTRISTVFRRFDVHGLFARDLDVMLDFATEWYAARLEAPKSEGLPRKLVCFTHDTLGAESLQKQAIMGVVRNLVASLGIEVIEISPQIFWQSKQPGHAKGEKLHYFFC</sequence>
<evidence type="ECO:0000313" key="2">
    <source>
        <dbReference type="EMBL" id="KAF1941474.1"/>
    </source>
</evidence>
<feature type="domain" description="Amidase" evidence="1">
    <location>
        <begin position="19"/>
        <end position="134"/>
    </location>
</feature>
<dbReference type="PANTHER" id="PTHR46310">
    <property type="entry name" value="AMIDASE 1"/>
    <property type="match status" value="1"/>
</dbReference>
<proteinExistence type="predicted"/>
<dbReference type="Gene3D" id="3.90.1300.10">
    <property type="entry name" value="Amidase signature (AS) domain"/>
    <property type="match status" value="1"/>
</dbReference>
<dbReference type="InterPro" id="IPR036928">
    <property type="entry name" value="AS_sf"/>
</dbReference>
<dbReference type="InterPro" id="IPR023631">
    <property type="entry name" value="Amidase_dom"/>
</dbReference>
<evidence type="ECO:0000313" key="3">
    <source>
        <dbReference type="Proteomes" id="UP000800038"/>
    </source>
</evidence>
<name>A0A6A5SP82_9PLEO</name>
<dbReference type="Pfam" id="PF01425">
    <property type="entry name" value="Amidase"/>
    <property type="match status" value="1"/>
</dbReference>
<reference evidence="2" key="1">
    <citation type="journal article" date="2020" name="Stud. Mycol.">
        <title>101 Dothideomycetes genomes: a test case for predicting lifestyles and emergence of pathogens.</title>
        <authorList>
            <person name="Haridas S."/>
            <person name="Albert R."/>
            <person name="Binder M."/>
            <person name="Bloem J."/>
            <person name="Labutti K."/>
            <person name="Salamov A."/>
            <person name="Andreopoulos B."/>
            <person name="Baker S."/>
            <person name="Barry K."/>
            <person name="Bills G."/>
            <person name="Bluhm B."/>
            <person name="Cannon C."/>
            <person name="Castanera R."/>
            <person name="Culley D."/>
            <person name="Daum C."/>
            <person name="Ezra D."/>
            <person name="Gonzalez J."/>
            <person name="Henrissat B."/>
            <person name="Kuo A."/>
            <person name="Liang C."/>
            <person name="Lipzen A."/>
            <person name="Lutzoni F."/>
            <person name="Magnuson J."/>
            <person name="Mondo S."/>
            <person name="Nolan M."/>
            <person name="Ohm R."/>
            <person name="Pangilinan J."/>
            <person name="Park H.-J."/>
            <person name="Ramirez L."/>
            <person name="Alfaro M."/>
            <person name="Sun H."/>
            <person name="Tritt A."/>
            <person name="Yoshinaga Y."/>
            <person name="Zwiers L.-H."/>
            <person name="Turgeon B."/>
            <person name="Goodwin S."/>
            <person name="Spatafora J."/>
            <person name="Crous P."/>
            <person name="Grigoriev I."/>
        </authorList>
    </citation>
    <scope>NUCLEOTIDE SEQUENCE</scope>
    <source>
        <strain evidence="2">CBS 161.51</strain>
    </source>
</reference>
<dbReference type="OrthoDB" id="3792226at2759"/>
<protein>
    <recommendedName>
        <fullName evidence="1">Amidase domain-containing protein</fullName>
    </recommendedName>
</protein>
<dbReference type="PANTHER" id="PTHR46310:SF7">
    <property type="entry name" value="AMIDASE 1"/>
    <property type="match status" value="1"/>
</dbReference>
<dbReference type="SUPFAM" id="SSF75304">
    <property type="entry name" value="Amidase signature (AS) enzymes"/>
    <property type="match status" value="1"/>
</dbReference>
<accession>A0A6A5SP82</accession>
<dbReference type="Proteomes" id="UP000800038">
    <property type="component" value="Unassembled WGS sequence"/>
</dbReference>
<organism evidence="2 3">
    <name type="scientific">Clathrospora elynae</name>
    <dbReference type="NCBI Taxonomy" id="706981"/>
    <lineage>
        <taxon>Eukaryota</taxon>
        <taxon>Fungi</taxon>
        <taxon>Dikarya</taxon>
        <taxon>Ascomycota</taxon>
        <taxon>Pezizomycotina</taxon>
        <taxon>Dothideomycetes</taxon>
        <taxon>Pleosporomycetidae</taxon>
        <taxon>Pleosporales</taxon>
        <taxon>Diademaceae</taxon>
        <taxon>Clathrospora</taxon>
    </lineage>
</organism>